<dbReference type="Proteomes" id="UP000064967">
    <property type="component" value="Chromosome"/>
</dbReference>
<keyword evidence="3" id="KW-1185">Reference proteome</keyword>
<evidence type="ECO:0000313" key="3">
    <source>
        <dbReference type="Proteomes" id="UP000064967"/>
    </source>
</evidence>
<feature type="region of interest" description="Disordered" evidence="1">
    <location>
        <begin position="32"/>
        <end position="55"/>
    </location>
</feature>
<accession>A0A0K1PLM1</accession>
<evidence type="ECO:0000256" key="1">
    <source>
        <dbReference type="SAM" id="MobiDB-lite"/>
    </source>
</evidence>
<dbReference type="KEGG" id="llu:AKJ09_01097"/>
<dbReference type="AlphaFoldDB" id="A0A0K1PLM1"/>
<organism evidence="2 3">
    <name type="scientific">Labilithrix luteola</name>
    <dbReference type="NCBI Taxonomy" id="1391654"/>
    <lineage>
        <taxon>Bacteria</taxon>
        <taxon>Pseudomonadati</taxon>
        <taxon>Myxococcota</taxon>
        <taxon>Polyangia</taxon>
        <taxon>Polyangiales</taxon>
        <taxon>Labilitrichaceae</taxon>
        <taxon>Labilithrix</taxon>
    </lineage>
</organism>
<gene>
    <name evidence="2" type="ORF">AKJ09_01097</name>
</gene>
<dbReference type="EMBL" id="CP012333">
    <property type="protein sequence ID" value="AKU94433.1"/>
    <property type="molecule type" value="Genomic_DNA"/>
</dbReference>
<name>A0A0K1PLM1_9BACT</name>
<proteinExistence type="predicted"/>
<feature type="compositionally biased region" description="Low complexity" evidence="1">
    <location>
        <begin position="37"/>
        <end position="48"/>
    </location>
</feature>
<reference evidence="2 3" key="1">
    <citation type="submission" date="2015-08" db="EMBL/GenBank/DDBJ databases">
        <authorList>
            <person name="Babu N.S."/>
            <person name="Beckwith C.J."/>
            <person name="Beseler K.G."/>
            <person name="Brison A."/>
            <person name="Carone J.V."/>
            <person name="Caskin T.P."/>
            <person name="Diamond M."/>
            <person name="Durham M.E."/>
            <person name="Foxe J.M."/>
            <person name="Go M."/>
            <person name="Henderson B.A."/>
            <person name="Jones I.B."/>
            <person name="McGettigan J.A."/>
            <person name="Micheletti S.J."/>
            <person name="Nasrallah M.E."/>
            <person name="Ortiz D."/>
            <person name="Piller C.R."/>
            <person name="Privatt S.R."/>
            <person name="Schneider S.L."/>
            <person name="Sharp S."/>
            <person name="Smith T.C."/>
            <person name="Stanton J.D."/>
            <person name="Ullery H.E."/>
            <person name="Wilson R.J."/>
            <person name="Serrano M.G."/>
            <person name="Buck G."/>
            <person name="Lee V."/>
            <person name="Wang Y."/>
            <person name="Carvalho R."/>
            <person name="Voegtly L."/>
            <person name="Shi R."/>
            <person name="Duckworth R."/>
            <person name="Johnson A."/>
            <person name="Loviza R."/>
            <person name="Walstead R."/>
            <person name="Shah Z."/>
            <person name="Kiflezghi M."/>
            <person name="Wade K."/>
            <person name="Ball S.L."/>
            <person name="Bradley K.W."/>
            <person name="Asai D.J."/>
            <person name="Bowman C.A."/>
            <person name="Russell D.A."/>
            <person name="Pope W.H."/>
            <person name="Jacobs-Sera D."/>
            <person name="Hendrix R.W."/>
            <person name="Hatfull G.F."/>
        </authorList>
    </citation>
    <scope>NUCLEOTIDE SEQUENCE [LARGE SCALE GENOMIC DNA]</scope>
    <source>
        <strain evidence="2 3">DSM 27648</strain>
    </source>
</reference>
<evidence type="ECO:0000313" key="2">
    <source>
        <dbReference type="EMBL" id="AKU94433.1"/>
    </source>
</evidence>
<protein>
    <submittedName>
        <fullName evidence="2">Uncharacterized protein</fullName>
    </submittedName>
</protein>
<sequence length="55" mass="5742">MSKNAPTLRLGDRVTDCRAHAEHPRELGIVPRPRSTAANAGGARARAAVSFTSSG</sequence>